<evidence type="ECO:0000313" key="3">
    <source>
        <dbReference type="Proteomes" id="UP001526337"/>
    </source>
</evidence>
<accession>A0ABT3K5Q9</accession>
<sequence length="223" mass="22766">MPLAGLAGCGYTDSRTAHRAQLTMIGMRADEVESCVGIPDKVKELSPGIQIFEYSRTLNIPSTNDSTFIPLQTIVNLTQTALGGAGKTCIADIRIENGEVTDLHYSGDDDEIVGTDGVCSIVTRGCIRKPVTSMRHVKAGIFGPVSAFSDPKTPDVTPSATVSTTPATPATPTVAATPATPAAPAVPTVPATPATPATPAIPAAPTQSATSASSSVSTFSAKQ</sequence>
<gene>
    <name evidence="2" type="ORF">NO263_09220</name>
</gene>
<protein>
    <submittedName>
        <fullName evidence="2">Uncharacterized protein</fullName>
    </submittedName>
</protein>
<comment type="caution">
    <text evidence="2">The sequence shown here is derived from an EMBL/GenBank/DDBJ whole genome shotgun (WGS) entry which is preliminary data.</text>
</comment>
<reference evidence="2 3" key="1">
    <citation type="submission" date="2022-07" db="EMBL/GenBank/DDBJ databases">
        <title>Genome stability of Gluconacetobacter entanii AV429.</title>
        <authorList>
            <person name="Trcek J."/>
            <person name="Cepec E."/>
        </authorList>
    </citation>
    <scope>NUCLEOTIDE SEQUENCE [LARGE SCALE GENOMIC DNA]</scope>
    <source>
        <strain evidence="2 3">AV429_2022</strain>
    </source>
</reference>
<organism evidence="2 3">
    <name type="scientific">Gluconacetobacter entanii</name>
    <dbReference type="NCBI Taxonomy" id="108528"/>
    <lineage>
        <taxon>Bacteria</taxon>
        <taxon>Pseudomonadati</taxon>
        <taxon>Pseudomonadota</taxon>
        <taxon>Alphaproteobacteria</taxon>
        <taxon>Acetobacterales</taxon>
        <taxon>Acetobacteraceae</taxon>
        <taxon>Gluconacetobacter</taxon>
    </lineage>
</organism>
<proteinExistence type="predicted"/>
<feature type="compositionally biased region" description="Low complexity" evidence="1">
    <location>
        <begin position="154"/>
        <end position="223"/>
    </location>
</feature>
<evidence type="ECO:0000313" key="2">
    <source>
        <dbReference type="EMBL" id="MCW4590761.1"/>
    </source>
</evidence>
<dbReference type="EMBL" id="JANGSQ010000102">
    <property type="protein sequence ID" value="MCW4590761.1"/>
    <property type="molecule type" value="Genomic_DNA"/>
</dbReference>
<feature type="region of interest" description="Disordered" evidence="1">
    <location>
        <begin position="148"/>
        <end position="223"/>
    </location>
</feature>
<keyword evidence="3" id="KW-1185">Reference proteome</keyword>
<name>A0ABT3K5Q9_9PROT</name>
<dbReference type="Proteomes" id="UP001526337">
    <property type="component" value="Unassembled WGS sequence"/>
</dbReference>
<evidence type="ECO:0000256" key="1">
    <source>
        <dbReference type="SAM" id="MobiDB-lite"/>
    </source>
</evidence>